<dbReference type="Proteomes" id="UP000189177">
    <property type="component" value="Unassembled WGS sequence"/>
</dbReference>
<feature type="domain" description="TonB-dependent receptor plug" evidence="12">
    <location>
        <begin position="68"/>
        <end position="153"/>
    </location>
</feature>
<keyword evidence="2 8" id="KW-0813">Transport</keyword>
<evidence type="ECO:0000313" key="13">
    <source>
        <dbReference type="EMBL" id="OOC09595.1"/>
    </source>
</evidence>
<name>A0A1V2ZWX9_9GAMM</name>
<dbReference type="Pfam" id="PF00593">
    <property type="entry name" value="TonB_dep_Rec_b-barrel"/>
    <property type="match status" value="1"/>
</dbReference>
<evidence type="ECO:0000256" key="9">
    <source>
        <dbReference type="RuleBase" id="RU003357"/>
    </source>
</evidence>
<dbReference type="EMBL" id="MUZR01000044">
    <property type="protein sequence ID" value="OOC09595.1"/>
    <property type="molecule type" value="Genomic_DNA"/>
</dbReference>
<dbReference type="InterPro" id="IPR037066">
    <property type="entry name" value="Plug_dom_sf"/>
</dbReference>
<evidence type="ECO:0000256" key="10">
    <source>
        <dbReference type="SAM" id="SignalP"/>
    </source>
</evidence>
<evidence type="ECO:0000256" key="7">
    <source>
        <dbReference type="ARBA" id="ARBA00023237"/>
    </source>
</evidence>
<dbReference type="Pfam" id="PF07715">
    <property type="entry name" value="Plug"/>
    <property type="match status" value="1"/>
</dbReference>
<evidence type="ECO:0000256" key="6">
    <source>
        <dbReference type="ARBA" id="ARBA00023136"/>
    </source>
</evidence>
<dbReference type="GO" id="GO:0009279">
    <property type="term" value="C:cell outer membrane"/>
    <property type="evidence" value="ECO:0007669"/>
    <property type="project" value="UniProtKB-SubCell"/>
</dbReference>
<organism evidence="13 14">
    <name type="scientific">Thioalkalivibrio halophilus</name>
    <dbReference type="NCBI Taxonomy" id="252474"/>
    <lineage>
        <taxon>Bacteria</taxon>
        <taxon>Pseudomonadati</taxon>
        <taxon>Pseudomonadota</taxon>
        <taxon>Gammaproteobacteria</taxon>
        <taxon>Chromatiales</taxon>
        <taxon>Ectothiorhodospiraceae</taxon>
        <taxon>Thioalkalivibrio</taxon>
    </lineage>
</organism>
<dbReference type="InterPro" id="IPR039426">
    <property type="entry name" value="TonB-dep_rcpt-like"/>
</dbReference>
<keyword evidence="13" id="KW-0675">Receptor</keyword>
<gene>
    <name evidence="13" type="ORF">B1A74_10370</name>
</gene>
<evidence type="ECO:0000256" key="1">
    <source>
        <dbReference type="ARBA" id="ARBA00004571"/>
    </source>
</evidence>
<dbReference type="InterPro" id="IPR000531">
    <property type="entry name" value="Beta-barrel_TonB"/>
</dbReference>
<dbReference type="RefSeq" id="WP_077244590.1">
    <property type="nucleotide sequence ID" value="NZ_MUZR01000044.1"/>
</dbReference>
<dbReference type="STRING" id="252474.B1A74_10370"/>
<keyword evidence="14" id="KW-1185">Reference proteome</keyword>
<keyword evidence="4 8" id="KW-0812">Transmembrane</keyword>
<accession>A0A1V2ZWX9</accession>
<keyword evidence="6 8" id="KW-0472">Membrane</keyword>
<dbReference type="InterPro" id="IPR036942">
    <property type="entry name" value="Beta-barrel_TonB_sf"/>
</dbReference>
<dbReference type="InterPro" id="IPR012910">
    <property type="entry name" value="Plug_dom"/>
</dbReference>
<evidence type="ECO:0000259" key="11">
    <source>
        <dbReference type="Pfam" id="PF00593"/>
    </source>
</evidence>
<dbReference type="Gene3D" id="2.170.130.10">
    <property type="entry name" value="TonB-dependent receptor, plug domain"/>
    <property type="match status" value="1"/>
</dbReference>
<proteinExistence type="inferred from homology"/>
<dbReference type="OrthoDB" id="5332150at2"/>
<dbReference type="PANTHER" id="PTHR30069">
    <property type="entry name" value="TONB-DEPENDENT OUTER MEMBRANE RECEPTOR"/>
    <property type="match status" value="1"/>
</dbReference>
<dbReference type="GO" id="GO:0044718">
    <property type="term" value="P:siderophore transmembrane transport"/>
    <property type="evidence" value="ECO:0007669"/>
    <property type="project" value="TreeGrafter"/>
</dbReference>
<reference evidence="13 14" key="1">
    <citation type="submission" date="2017-02" db="EMBL/GenBank/DDBJ databases">
        <title>Genomic diversity within the haloalkaliphilic genus Thioalkalivibrio.</title>
        <authorList>
            <person name="Ahn A.-C."/>
            <person name="Meier-Kolthoff J."/>
            <person name="Overmars L."/>
            <person name="Richter M."/>
            <person name="Woyke T."/>
            <person name="Sorokin D.Y."/>
            <person name="Muyzer G."/>
        </authorList>
    </citation>
    <scope>NUCLEOTIDE SEQUENCE [LARGE SCALE GENOMIC DNA]</scope>
    <source>
        <strain evidence="13 14">HL17</strain>
    </source>
</reference>
<keyword evidence="3 8" id="KW-1134">Transmembrane beta strand</keyword>
<evidence type="ECO:0000313" key="14">
    <source>
        <dbReference type="Proteomes" id="UP000189177"/>
    </source>
</evidence>
<dbReference type="SUPFAM" id="SSF56935">
    <property type="entry name" value="Porins"/>
    <property type="match status" value="1"/>
</dbReference>
<evidence type="ECO:0000256" key="8">
    <source>
        <dbReference type="PROSITE-ProRule" id="PRU01360"/>
    </source>
</evidence>
<keyword evidence="5 9" id="KW-0798">TonB box</keyword>
<feature type="signal peptide" evidence="10">
    <location>
        <begin position="1"/>
        <end position="25"/>
    </location>
</feature>
<dbReference type="PANTHER" id="PTHR30069:SF49">
    <property type="entry name" value="OUTER MEMBRANE PROTEIN C"/>
    <property type="match status" value="1"/>
</dbReference>
<dbReference type="Gene3D" id="2.40.170.20">
    <property type="entry name" value="TonB-dependent receptor, beta-barrel domain"/>
    <property type="match status" value="1"/>
</dbReference>
<comment type="caution">
    <text evidence="13">The sequence shown here is derived from an EMBL/GenBank/DDBJ whole genome shotgun (WGS) entry which is preliminary data.</text>
</comment>
<feature type="chain" id="PRO_5012979750" evidence="10">
    <location>
        <begin position="26"/>
        <end position="661"/>
    </location>
</feature>
<keyword evidence="7 8" id="KW-0998">Cell outer membrane</keyword>
<dbReference type="GO" id="GO:0015344">
    <property type="term" value="F:siderophore uptake transmembrane transporter activity"/>
    <property type="evidence" value="ECO:0007669"/>
    <property type="project" value="TreeGrafter"/>
</dbReference>
<comment type="similarity">
    <text evidence="8 9">Belongs to the TonB-dependent receptor family.</text>
</comment>
<sequence>MKHSHGFRCRWIPLAIAGAAAAPVAAEGPSASQAGDPPRLAPVVVTVPAMEGPGRVSTDPRQPRLPLPAHDGGAYLASIPGFVTSRKGGTSGDPALRGLGGSRLSLLLDDDPVLGGCGGRMDPPTAYAYPQAFDRIEVSKGPQSVRHGAVSGGTVRFERDAPVFTEAGEVTGFAGLTVGRFDRTDLVADVATGSSAGYLRAIGTFSDQDDYRDGDGNEVHSRYSRWSGTGIAGWRPDEQTLIEFTYDRSDAEAAYDDRGMDGVRFDRTGYSLALTRDDLAPWFETLEARVFRNEIDHVMDNYTLREPPGMPMVSYPERITEGARFAGDFRLPRDMALHAGFDYSRNRHSGNRLMGPDAFGWRDVAREDTARFRDAGVFGELEIPLDARRRVVSGLRVDRTRAEAQRDGFGGASDGDRERATATSGFLRYEQEQAQRPLAWHVGVGRSERAADFWERRRVFDLDTEVLTQLDMGIAWNGSRLRASLSGFYGEFDDYILVAQPGDRTRNVGARTWGFEADGAWEMTSAWTLNASAAWVRSENTTDDVPLAQTPPAEATLGAEYASGMHFGGLQVRGVMRQDRIHEDHGTIYSLDTGETSGFATVALYGGVELFGNSQLTVGVDNLFDRSYSEHIQRGSAELGAATRPVNEPGRTVWAQWNVEF</sequence>
<evidence type="ECO:0000256" key="3">
    <source>
        <dbReference type="ARBA" id="ARBA00022452"/>
    </source>
</evidence>
<evidence type="ECO:0000256" key="4">
    <source>
        <dbReference type="ARBA" id="ARBA00022692"/>
    </source>
</evidence>
<comment type="subcellular location">
    <subcellularLocation>
        <location evidence="1 8">Cell outer membrane</location>
        <topology evidence="1 8">Multi-pass membrane protein</topology>
    </subcellularLocation>
</comment>
<dbReference type="AlphaFoldDB" id="A0A1V2ZWX9"/>
<evidence type="ECO:0000259" key="12">
    <source>
        <dbReference type="Pfam" id="PF07715"/>
    </source>
</evidence>
<protein>
    <submittedName>
        <fullName evidence="13">TonB-dependent copper receptor</fullName>
    </submittedName>
</protein>
<evidence type="ECO:0000256" key="2">
    <source>
        <dbReference type="ARBA" id="ARBA00022448"/>
    </source>
</evidence>
<dbReference type="PROSITE" id="PS52016">
    <property type="entry name" value="TONB_DEPENDENT_REC_3"/>
    <property type="match status" value="1"/>
</dbReference>
<evidence type="ECO:0000256" key="5">
    <source>
        <dbReference type="ARBA" id="ARBA00023077"/>
    </source>
</evidence>
<feature type="domain" description="TonB-dependent receptor-like beta-barrel" evidence="11">
    <location>
        <begin position="208"/>
        <end position="623"/>
    </location>
</feature>
<dbReference type="NCBIfam" id="TIGR01778">
    <property type="entry name" value="TonB-copper"/>
    <property type="match status" value="1"/>
</dbReference>
<dbReference type="InterPro" id="IPR010100">
    <property type="entry name" value="TonB-dep_Cu_rcpt"/>
</dbReference>
<keyword evidence="10" id="KW-0732">Signal</keyword>